<evidence type="ECO:0000256" key="5">
    <source>
        <dbReference type="ARBA" id="ARBA00022989"/>
    </source>
</evidence>
<dbReference type="PANTHER" id="PTHR11403:SF2">
    <property type="entry name" value="CYTOCHROME BO(3) UBIQUINOL OXIDASE SUBUNIT 3"/>
    <property type="match status" value="1"/>
</dbReference>
<feature type="transmembrane region" description="Helical" evidence="7">
    <location>
        <begin position="21"/>
        <end position="42"/>
    </location>
</feature>
<feature type="transmembrane region" description="Helical" evidence="7">
    <location>
        <begin position="139"/>
        <end position="160"/>
    </location>
</feature>
<dbReference type="SUPFAM" id="SSF81452">
    <property type="entry name" value="Cytochrome c oxidase subunit III-like"/>
    <property type="match status" value="1"/>
</dbReference>
<dbReference type="Gene3D" id="1.20.120.80">
    <property type="entry name" value="Cytochrome c oxidase, subunit III, four-helix bundle"/>
    <property type="match status" value="1"/>
</dbReference>
<dbReference type="InterPro" id="IPR035973">
    <property type="entry name" value="Cyt_c_oxidase_su3-like_sf"/>
</dbReference>
<comment type="similarity">
    <text evidence="2">Belongs to the cytochrome c oxidase subunit 3 family.</text>
</comment>
<reference evidence="10" key="1">
    <citation type="submission" date="2020-05" db="EMBL/GenBank/DDBJ databases">
        <authorList>
            <person name="Chiriac C."/>
            <person name="Salcher M."/>
            <person name="Ghai R."/>
            <person name="Kavagutti S V."/>
        </authorList>
    </citation>
    <scope>NUCLEOTIDE SEQUENCE</scope>
</reference>
<dbReference type="EMBL" id="CAFBQU010000013">
    <property type="protein sequence ID" value="CAB5064044.1"/>
    <property type="molecule type" value="Genomic_DNA"/>
</dbReference>
<dbReference type="InterPro" id="IPR000298">
    <property type="entry name" value="Cyt_c_oxidase-like_su3"/>
</dbReference>
<feature type="transmembrane region" description="Helical" evidence="7">
    <location>
        <begin position="181"/>
        <end position="199"/>
    </location>
</feature>
<gene>
    <name evidence="9" type="ORF">UFOPK4098_00395</name>
    <name evidence="10" type="ORF">UFOPK4347_00684</name>
</gene>
<dbReference type="PROSITE" id="PS50253">
    <property type="entry name" value="COX3"/>
    <property type="match status" value="1"/>
</dbReference>
<keyword evidence="6 7" id="KW-0472">Membrane</keyword>
<dbReference type="Pfam" id="PF00510">
    <property type="entry name" value="COX3"/>
    <property type="match status" value="1"/>
</dbReference>
<name>A0A6J7UC30_9ZZZZ</name>
<keyword evidence="4 7" id="KW-0812">Transmembrane</keyword>
<evidence type="ECO:0000256" key="2">
    <source>
        <dbReference type="ARBA" id="ARBA00010581"/>
    </source>
</evidence>
<evidence type="ECO:0000256" key="4">
    <source>
        <dbReference type="ARBA" id="ARBA00022692"/>
    </source>
</evidence>
<keyword evidence="3" id="KW-1003">Cell membrane</keyword>
<dbReference type="InterPro" id="IPR024791">
    <property type="entry name" value="Cyt_c/ubiquinol_Oxase_su3"/>
</dbReference>
<evidence type="ECO:0000313" key="10">
    <source>
        <dbReference type="EMBL" id="CAB5064044.1"/>
    </source>
</evidence>
<dbReference type="InterPro" id="IPR013833">
    <property type="entry name" value="Cyt_c_oxidase_su3_a-hlx"/>
</dbReference>
<dbReference type="AlphaFoldDB" id="A0A6J7UC30"/>
<feature type="domain" description="Heme-copper oxidase subunit III family profile" evidence="8">
    <location>
        <begin position="1"/>
        <end position="201"/>
    </location>
</feature>
<dbReference type="GO" id="GO:0019646">
    <property type="term" value="P:aerobic electron transport chain"/>
    <property type="evidence" value="ECO:0007669"/>
    <property type="project" value="InterPro"/>
</dbReference>
<evidence type="ECO:0000313" key="9">
    <source>
        <dbReference type="EMBL" id="CAB5012890.1"/>
    </source>
</evidence>
<evidence type="ECO:0000256" key="7">
    <source>
        <dbReference type="SAM" id="Phobius"/>
    </source>
</evidence>
<protein>
    <submittedName>
        <fullName evidence="10">Unannotated protein</fullName>
    </submittedName>
</protein>
<dbReference type="GO" id="GO:0004129">
    <property type="term" value="F:cytochrome-c oxidase activity"/>
    <property type="evidence" value="ECO:0007669"/>
    <property type="project" value="InterPro"/>
</dbReference>
<comment type="subcellular location">
    <subcellularLocation>
        <location evidence="1">Cell membrane</location>
        <topology evidence="1">Multi-pass membrane protein</topology>
    </subcellularLocation>
</comment>
<proteinExistence type="inferred from homology"/>
<feature type="transmembrane region" description="Helical" evidence="7">
    <location>
        <begin position="103"/>
        <end position="127"/>
    </location>
</feature>
<dbReference type="EMBL" id="CAFBPN010000011">
    <property type="protein sequence ID" value="CAB5012890.1"/>
    <property type="molecule type" value="Genomic_DNA"/>
</dbReference>
<dbReference type="GO" id="GO:0005886">
    <property type="term" value="C:plasma membrane"/>
    <property type="evidence" value="ECO:0007669"/>
    <property type="project" value="UniProtKB-SubCell"/>
</dbReference>
<sequence length="201" mass="21483">MTYALPAGPRPAPRRQLMVSTGVAVAAGAMLIGGMLSVWLRFRAAAPTRLSSDGLYQIKDWLPADLAMPEVVTNVGILSFVVMCIMVQWAAYAARRGDSKHVVAALGLTLLFGIAILNAQAAIFVQFNVGVASGAYESMFYAIVGTLTVLIVSGLVFTVASLFKSIGGRATNTDLLNAHALYWYFLAAAYAAVWFVVFVQK</sequence>
<evidence type="ECO:0000256" key="6">
    <source>
        <dbReference type="ARBA" id="ARBA00023136"/>
    </source>
</evidence>
<keyword evidence="5 7" id="KW-1133">Transmembrane helix</keyword>
<evidence type="ECO:0000256" key="1">
    <source>
        <dbReference type="ARBA" id="ARBA00004651"/>
    </source>
</evidence>
<evidence type="ECO:0000256" key="3">
    <source>
        <dbReference type="ARBA" id="ARBA00022475"/>
    </source>
</evidence>
<dbReference type="PANTHER" id="PTHR11403">
    <property type="entry name" value="CYTOCHROME C OXIDASE SUBUNIT III"/>
    <property type="match status" value="1"/>
</dbReference>
<organism evidence="10">
    <name type="scientific">freshwater metagenome</name>
    <dbReference type="NCBI Taxonomy" id="449393"/>
    <lineage>
        <taxon>unclassified sequences</taxon>
        <taxon>metagenomes</taxon>
        <taxon>ecological metagenomes</taxon>
    </lineage>
</organism>
<evidence type="ECO:0000259" key="8">
    <source>
        <dbReference type="PROSITE" id="PS50253"/>
    </source>
</evidence>
<feature type="transmembrane region" description="Helical" evidence="7">
    <location>
        <begin position="71"/>
        <end position="91"/>
    </location>
</feature>
<accession>A0A6J7UC30</accession>